<feature type="transmembrane region" description="Helical" evidence="1">
    <location>
        <begin position="26"/>
        <end position="46"/>
    </location>
</feature>
<sequence>MPANLGGNFDLFCSTGYLFHFNATKFWYNLGGYLNLYCLFFLHCFVNLTNLLGWLSDLFLFCGLFFYDYVVSEFHLVLSGFVTVWSVAHHMSPPPPHTHSQNRTYSLCKYINILLSTTRGGVGG</sequence>
<accession>A0A3N4LLV6</accession>
<dbReference type="AlphaFoldDB" id="A0A3N4LLV6"/>
<keyword evidence="3" id="KW-1185">Reference proteome</keyword>
<proteinExistence type="predicted"/>
<organism evidence="2 3">
    <name type="scientific">Terfezia boudieri ATCC MYA-4762</name>
    <dbReference type="NCBI Taxonomy" id="1051890"/>
    <lineage>
        <taxon>Eukaryota</taxon>
        <taxon>Fungi</taxon>
        <taxon>Dikarya</taxon>
        <taxon>Ascomycota</taxon>
        <taxon>Pezizomycotina</taxon>
        <taxon>Pezizomycetes</taxon>
        <taxon>Pezizales</taxon>
        <taxon>Pezizaceae</taxon>
        <taxon>Terfezia</taxon>
    </lineage>
</organism>
<evidence type="ECO:0000313" key="2">
    <source>
        <dbReference type="EMBL" id="RPB23874.1"/>
    </source>
</evidence>
<gene>
    <name evidence="2" type="ORF">L211DRAFT_227309</name>
</gene>
<evidence type="ECO:0000313" key="3">
    <source>
        <dbReference type="Proteomes" id="UP000267821"/>
    </source>
</evidence>
<protein>
    <submittedName>
        <fullName evidence="2">Uncharacterized protein</fullName>
    </submittedName>
</protein>
<feature type="transmembrane region" description="Helical" evidence="1">
    <location>
        <begin position="58"/>
        <end position="88"/>
    </location>
</feature>
<dbReference type="EMBL" id="ML121544">
    <property type="protein sequence ID" value="RPB23874.1"/>
    <property type="molecule type" value="Genomic_DNA"/>
</dbReference>
<name>A0A3N4LLV6_9PEZI</name>
<reference evidence="2 3" key="1">
    <citation type="journal article" date="2018" name="Nat. Ecol. Evol.">
        <title>Pezizomycetes genomes reveal the molecular basis of ectomycorrhizal truffle lifestyle.</title>
        <authorList>
            <person name="Murat C."/>
            <person name="Payen T."/>
            <person name="Noel B."/>
            <person name="Kuo A."/>
            <person name="Morin E."/>
            <person name="Chen J."/>
            <person name="Kohler A."/>
            <person name="Krizsan K."/>
            <person name="Balestrini R."/>
            <person name="Da Silva C."/>
            <person name="Montanini B."/>
            <person name="Hainaut M."/>
            <person name="Levati E."/>
            <person name="Barry K.W."/>
            <person name="Belfiori B."/>
            <person name="Cichocki N."/>
            <person name="Clum A."/>
            <person name="Dockter R.B."/>
            <person name="Fauchery L."/>
            <person name="Guy J."/>
            <person name="Iotti M."/>
            <person name="Le Tacon F."/>
            <person name="Lindquist E.A."/>
            <person name="Lipzen A."/>
            <person name="Malagnac F."/>
            <person name="Mello A."/>
            <person name="Molinier V."/>
            <person name="Miyauchi S."/>
            <person name="Poulain J."/>
            <person name="Riccioni C."/>
            <person name="Rubini A."/>
            <person name="Sitrit Y."/>
            <person name="Splivallo R."/>
            <person name="Traeger S."/>
            <person name="Wang M."/>
            <person name="Zifcakova L."/>
            <person name="Wipf D."/>
            <person name="Zambonelli A."/>
            <person name="Paolocci F."/>
            <person name="Nowrousian M."/>
            <person name="Ottonello S."/>
            <person name="Baldrian P."/>
            <person name="Spatafora J.W."/>
            <person name="Henrissat B."/>
            <person name="Nagy L.G."/>
            <person name="Aury J.M."/>
            <person name="Wincker P."/>
            <person name="Grigoriev I.V."/>
            <person name="Bonfante P."/>
            <person name="Martin F.M."/>
        </authorList>
    </citation>
    <scope>NUCLEOTIDE SEQUENCE [LARGE SCALE GENOMIC DNA]</scope>
    <source>
        <strain evidence="2 3">ATCC MYA-4762</strain>
    </source>
</reference>
<dbReference type="Proteomes" id="UP000267821">
    <property type="component" value="Unassembled WGS sequence"/>
</dbReference>
<keyword evidence="1" id="KW-1133">Transmembrane helix</keyword>
<keyword evidence="1" id="KW-0472">Membrane</keyword>
<dbReference type="InParanoid" id="A0A3N4LLV6"/>
<evidence type="ECO:0000256" key="1">
    <source>
        <dbReference type="SAM" id="Phobius"/>
    </source>
</evidence>
<keyword evidence="1" id="KW-0812">Transmembrane</keyword>